<dbReference type="KEGG" id="vg:19684974"/>
<organism evidence="2 3">
    <name type="scientific">Streptococcus phage K13</name>
    <dbReference type="NCBI Taxonomy" id="1448274"/>
    <lineage>
        <taxon>Viruses</taxon>
        <taxon>Duplodnaviria</taxon>
        <taxon>Heunggongvirae</taxon>
        <taxon>Uroviricota</taxon>
        <taxon>Caudoviricetes</taxon>
        <taxon>Ferrettivirinae</taxon>
        <taxon>Hinxtonvirus</taxon>
        <taxon>Hinxtonvirus K13</taxon>
    </lineage>
</organism>
<protein>
    <submittedName>
        <fullName evidence="2">Phage protein</fullName>
    </submittedName>
</protein>
<accession>A0A060QNV4</accession>
<keyword evidence="1" id="KW-0175">Coiled coil</keyword>
<dbReference type="EMBL" id="HG799496">
    <property type="protein sequence ID" value="CDL74002.1"/>
    <property type="molecule type" value="Genomic_DNA"/>
</dbReference>
<dbReference type="OrthoDB" id="37561at10239"/>
<sequence length="64" mass="7777">MIQELHEEIDNWRAEYIHLGQELGQIINEQQDIILKLQSENKRLKRENWNLKKTKGRKLHAEID</sequence>
<evidence type="ECO:0000313" key="3">
    <source>
        <dbReference type="Proteomes" id="UP000202995"/>
    </source>
</evidence>
<evidence type="ECO:0000256" key="1">
    <source>
        <dbReference type="SAM" id="Coils"/>
    </source>
</evidence>
<dbReference type="RefSeq" id="YP_009042755.1">
    <property type="nucleotide sequence ID" value="NC_024357.1"/>
</dbReference>
<dbReference type="GeneID" id="19684974"/>
<reference evidence="2 3" key="1">
    <citation type="journal article" date="2014" name="BMC Biol.">
        <title>Variable recombination dynamics during the emergence, transmission and 'disarming' of a multidrug-resistant pneumococcal clone.</title>
        <authorList>
            <person name="Croucher N.J."/>
            <person name="Hanage W.P."/>
            <person name="Harris S.R."/>
            <person name="McGee L."/>
            <person name="van der Linden M."/>
            <person name="de Lencastre H."/>
            <person name="Sa-Leao R."/>
            <person name="Song J.H."/>
            <person name="Ko K.S."/>
            <person name="Beall B."/>
            <person name="Klugman K.P."/>
            <person name="Parkhill J."/>
            <person name="Tomasz A."/>
            <person name="Kristinsson K.G."/>
            <person name="Bentley S.D."/>
        </authorList>
    </citation>
    <scope>NUCLEOTIDE SEQUENCE [LARGE SCALE GENOMIC DNA]</scope>
</reference>
<evidence type="ECO:0000313" key="2">
    <source>
        <dbReference type="EMBL" id="CDL74002.1"/>
    </source>
</evidence>
<feature type="coiled-coil region" evidence="1">
    <location>
        <begin position="2"/>
        <end position="54"/>
    </location>
</feature>
<proteinExistence type="predicted"/>
<name>A0A060QNV4_9CAUD</name>
<keyword evidence="3" id="KW-1185">Reference proteome</keyword>
<dbReference type="Proteomes" id="UP000202995">
    <property type="component" value="Segment"/>
</dbReference>